<dbReference type="InterPro" id="IPR023395">
    <property type="entry name" value="MCP_dom_sf"/>
</dbReference>
<evidence type="ECO:0000313" key="5">
    <source>
        <dbReference type="EMBL" id="KAG5509434.1"/>
    </source>
</evidence>
<evidence type="ECO:0000313" key="6">
    <source>
        <dbReference type="Proteomes" id="UP000674318"/>
    </source>
</evidence>
<dbReference type="Proteomes" id="UP000674318">
    <property type="component" value="Unassembled WGS sequence"/>
</dbReference>
<evidence type="ECO:0000256" key="3">
    <source>
        <dbReference type="ARBA" id="ARBA00023136"/>
    </source>
</evidence>
<gene>
    <name evidence="5" type="ORF">JKF63_06744</name>
</gene>
<dbReference type="OrthoDB" id="265779at2759"/>
<protein>
    <recommendedName>
        <fullName evidence="7">Mitochondrial carrier protein</fullName>
    </recommendedName>
</protein>
<name>A0A836LEV1_9TRYP</name>
<accession>A0A836LEV1</accession>
<dbReference type="RefSeq" id="XP_067758586.1">
    <property type="nucleotide sequence ID" value="XM_067902693.1"/>
</dbReference>
<sequence>MSTSPFSNHYSEKPAGSSFQRQRGEGDYADDDEHSRMTEASINSFLEEEGVSANSGIGVEDITAALLTLGSTLSTSLLFFLGKVALLRLDCLTAVEGELCKEAAHTSSSEASAAVDEPRLQRSTRTGLLGWLTHLYDEDKSVSGFFRGGKAELGFVLVTFVEEVLLVAAMRSLVQRLDPLLPNQGGGGESAAGSRWVRLSRRVAPMLVMSLLSRPLRAVRMTVLVNYMADTSVPACKPRQLAQHEKEELHRRRPRRYTSATHVWRCVYPRMGMRSLLLNGLDVDLASRALSLGLAWTAVQPVSQWMRQVAMITADPAGASSWPWLVRLGQHRLFTLGVLMAVTGSVNALQRPFIVLRQRMSLLPVEDAEGVCNASEYDANIRPTARRGCRYANGWDCAVQVWRTEGVAGLFAGLPLCLMTSTVLPLLQTFSGYPTAPSFSGSVV</sequence>
<keyword evidence="2" id="KW-0812">Transmembrane</keyword>
<organism evidence="5 6">
    <name type="scientific">Porcisia hertigi</name>
    <dbReference type="NCBI Taxonomy" id="2761500"/>
    <lineage>
        <taxon>Eukaryota</taxon>
        <taxon>Discoba</taxon>
        <taxon>Euglenozoa</taxon>
        <taxon>Kinetoplastea</taxon>
        <taxon>Metakinetoplastina</taxon>
        <taxon>Trypanosomatida</taxon>
        <taxon>Trypanosomatidae</taxon>
        <taxon>Leishmaniinae</taxon>
        <taxon>Porcisia</taxon>
    </lineage>
</organism>
<proteinExistence type="predicted"/>
<comment type="caution">
    <text evidence="5">The sequence shown here is derived from an EMBL/GenBank/DDBJ whole genome shotgun (WGS) entry which is preliminary data.</text>
</comment>
<dbReference type="Gene3D" id="1.50.40.10">
    <property type="entry name" value="Mitochondrial carrier domain"/>
    <property type="match status" value="1"/>
</dbReference>
<reference evidence="5 6" key="1">
    <citation type="submission" date="2021-02" db="EMBL/GenBank/DDBJ databases">
        <title>Porcisia hertigi Genome sequencing and assembly.</title>
        <authorList>
            <person name="Almutairi H."/>
            <person name="Gatherer D."/>
        </authorList>
    </citation>
    <scope>NUCLEOTIDE SEQUENCE [LARGE SCALE GENOMIC DNA]</scope>
    <source>
        <strain evidence="5 6">C119</strain>
    </source>
</reference>
<dbReference type="GeneID" id="94292770"/>
<comment type="subcellular location">
    <subcellularLocation>
        <location evidence="1">Membrane</location>
    </subcellularLocation>
</comment>
<dbReference type="GO" id="GO:0016020">
    <property type="term" value="C:membrane"/>
    <property type="evidence" value="ECO:0007669"/>
    <property type="project" value="UniProtKB-SubCell"/>
</dbReference>
<evidence type="ECO:0000256" key="2">
    <source>
        <dbReference type="ARBA" id="ARBA00022692"/>
    </source>
</evidence>
<evidence type="ECO:0000256" key="1">
    <source>
        <dbReference type="ARBA" id="ARBA00004370"/>
    </source>
</evidence>
<dbReference type="AlphaFoldDB" id="A0A836LEV1"/>
<keyword evidence="6" id="KW-1185">Reference proteome</keyword>
<evidence type="ECO:0000256" key="4">
    <source>
        <dbReference type="SAM" id="MobiDB-lite"/>
    </source>
</evidence>
<dbReference type="SUPFAM" id="SSF103506">
    <property type="entry name" value="Mitochondrial carrier"/>
    <property type="match status" value="1"/>
</dbReference>
<feature type="region of interest" description="Disordered" evidence="4">
    <location>
        <begin position="1"/>
        <end position="33"/>
    </location>
</feature>
<evidence type="ECO:0008006" key="7">
    <source>
        <dbReference type="Google" id="ProtNLM"/>
    </source>
</evidence>
<dbReference type="KEGG" id="phet:94292770"/>
<dbReference type="EMBL" id="JAFJZO010000014">
    <property type="protein sequence ID" value="KAG5509434.1"/>
    <property type="molecule type" value="Genomic_DNA"/>
</dbReference>
<keyword evidence="3" id="KW-0472">Membrane</keyword>